<name>A0ABR8H1F2_9CYAN</name>
<dbReference type="EMBL" id="JACJTA010000147">
    <property type="protein sequence ID" value="MBD2609344.1"/>
    <property type="molecule type" value="Genomic_DNA"/>
</dbReference>
<dbReference type="InterPro" id="IPR010982">
    <property type="entry name" value="Lambda_DNA-bd_dom_sf"/>
</dbReference>
<dbReference type="InterPro" id="IPR007111">
    <property type="entry name" value="NACHT_NTPase"/>
</dbReference>
<feature type="domain" description="HTH cro/C1-type" evidence="2">
    <location>
        <begin position="17"/>
        <end position="69"/>
    </location>
</feature>
<gene>
    <name evidence="3" type="ORF">H6G81_33835</name>
</gene>
<organism evidence="3 4">
    <name type="scientific">Scytonema hofmannii FACHB-248</name>
    <dbReference type="NCBI Taxonomy" id="1842502"/>
    <lineage>
        <taxon>Bacteria</taxon>
        <taxon>Bacillati</taxon>
        <taxon>Cyanobacteriota</taxon>
        <taxon>Cyanophyceae</taxon>
        <taxon>Nostocales</taxon>
        <taxon>Scytonemataceae</taxon>
        <taxon>Scytonema</taxon>
    </lineage>
</organism>
<evidence type="ECO:0000313" key="3">
    <source>
        <dbReference type="EMBL" id="MBD2609344.1"/>
    </source>
</evidence>
<dbReference type="PANTHER" id="PTHR46312">
    <property type="entry name" value="NACHT DOMAIN-CONTAINING PROTEIN"/>
    <property type="match status" value="1"/>
</dbReference>
<reference evidence="3 4" key="1">
    <citation type="journal article" date="2020" name="ISME J.">
        <title>Comparative genomics reveals insights into cyanobacterial evolution and habitat adaptation.</title>
        <authorList>
            <person name="Chen M.Y."/>
            <person name="Teng W.K."/>
            <person name="Zhao L."/>
            <person name="Hu C.X."/>
            <person name="Zhou Y.K."/>
            <person name="Han B.P."/>
            <person name="Song L.R."/>
            <person name="Shu W.S."/>
        </authorList>
    </citation>
    <scope>NUCLEOTIDE SEQUENCE [LARGE SCALE GENOMIC DNA]</scope>
    <source>
        <strain evidence="3 4">FACHB-248</strain>
    </source>
</reference>
<dbReference type="SUPFAM" id="SSF52540">
    <property type="entry name" value="P-loop containing nucleoside triphosphate hydrolases"/>
    <property type="match status" value="1"/>
</dbReference>
<dbReference type="Proteomes" id="UP000660380">
    <property type="component" value="Unassembled WGS sequence"/>
</dbReference>
<evidence type="ECO:0000313" key="4">
    <source>
        <dbReference type="Proteomes" id="UP000660380"/>
    </source>
</evidence>
<dbReference type="InterPro" id="IPR027417">
    <property type="entry name" value="P-loop_NTPase"/>
</dbReference>
<dbReference type="CDD" id="cd00093">
    <property type="entry name" value="HTH_XRE"/>
    <property type="match status" value="1"/>
</dbReference>
<dbReference type="Gene3D" id="3.40.50.300">
    <property type="entry name" value="P-loop containing nucleotide triphosphate hydrolases"/>
    <property type="match status" value="1"/>
</dbReference>
<dbReference type="InterPro" id="IPR001387">
    <property type="entry name" value="Cro/C1-type_HTH"/>
</dbReference>
<feature type="domain" description="NACHT" evidence="1">
    <location>
        <begin position="170"/>
        <end position="260"/>
    </location>
</feature>
<dbReference type="PROSITE" id="PS50943">
    <property type="entry name" value="HTH_CROC1"/>
    <property type="match status" value="1"/>
</dbReference>
<accession>A0ABR8H1F2</accession>
<evidence type="ECO:0000259" key="1">
    <source>
        <dbReference type="PROSITE" id="PS50837"/>
    </source>
</evidence>
<comment type="caution">
    <text evidence="3">The sequence shown here is derived from an EMBL/GenBank/DDBJ whole genome shotgun (WGS) entry which is preliminary data.</text>
</comment>
<dbReference type="PROSITE" id="PS50837">
    <property type="entry name" value="NACHT"/>
    <property type="match status" value="1"/>
</dbReference>
<dbReference type="RefSeq" id="WP_038298281.1">
    <property type="nucleotide sequence ID" value="NZ_JACJTA010000147.1"/>
</dbReference>
<dbReference type="SUPFAM" id="SSF47413">
    <property type="entry name" value="lambda repressor-like DNA-binding domains"/>
    <property type="match status" value="1"/>
</dbReference>
<proteinExistence type="predicted"/>
<keyword evidence="4" id="KW-1185">Reference proteome</keyword>
<evidence type="ECO:0000259" key="2">
    <source>
        <dbReference type="PROSITE" id="PS50943"/>
    </source>
</evidence>
<dbReference type="PANTHER" id="PTHR46312:SF2">
    <property type="entry name" value="NUCLEOTIDE-BINDING OLIGOMERIZATION DOMAIN-CONTAINING PROTEIN 2-LIKE"/>
    <property type="match status" value="1"/>
</dbReference>
<sequence>MTRRSLQASSEGIKKAKAALIRNSLTQQQLADELNISRQPVSKFFQGKSIERYIFQEICIRLDLDWEMLVSSLWDTDDTASISELDNLVQQIREKIKPSILKRCGIMRVLDMTQPMQLNDIYTDVNILEKITGERWIGNELLQETNFERFGLSRITEERVPALKAVEKYSKLMILGKAGSGKTTFLKYLAIQCINREFLSCMVPIFVNLKDFAEVDDQQELLEYIIQASSLSLESQENANIKQLLISGRMLILLDGLDEVKEEYTSRVFKDIREFSDRFQDNYFVITSRIAAVEYTFEQFTEVEIADFDDKQIALFVMNWFQNKDLTKLEKFLQKLQENQRIKELANSPLLLTLLCLVFEEIADFPVNRSELYKEAVDILLKKWDAMRGIERDKYKQLSLQRKQDLLRQIAWNSFVAGEYFFKQKFVTQQITDYIRSLPDLEGLQLDSEAILKSIEVQHSLLIERAKGIYSFSHISLHEYFVAQKFVFSSFTQTEEVFQNLLNHITDNRWREIFLLIVEMLPNADDFLLLMKDKIESLSLVDEKLCILLKDCLNSDCYVSRQVRKEIEDAF</sequence>
<dbReference type="Pfam" id="PF05729">
    <property type="entry name" value="NACHT"/>
    <property type="match status" value="1"/>
</dbReference>
<protein>
    <submittedName>
        <fullName evidence="3">NACHT domain-containing NTPase</fullName>
    </submittedName>
</protein>